<dbReference type="EMBL" id="CM026427">
    <property type="protein sequence ID" value="KAG0569577.1"/>
    <property type="molecule type" value="Genomic_DNA"/>
</dbReference>
<comment type="caution">
    <text evidence="2">The sequence shown here is derived from an EMBL/GenBank/DDBJ whole genome shotgun (WGS) entry which is preliminary data.</text>
</comment>
<evidence type="ECO:0000313" key="3">
    <source>
        <dbReference type="Proteomes" id="UP000822688"/>
    </source>
</evidence>
<evidence type="ECO:0000256" key="1">
    <source>
        <dbReference type="SAM" id="MobiDB-lite"/>
    </source>
</evidence>
<proteinExistence type="predicted"/>
<reference evidence="2 3" key="1">
    <citation type="submission" date="2020-06" db="EMBL/GenBank/DDBJ databases">
        <title>WGS assembly of Ceratodon purpureus strain R40.</title>
        <authorList>
            <person name="Carey S.B."/>
            <person name="Jenkins J."/>
            <person name="Shu S."/>
            <person name="Lovell J.T."/>
            <person name="Sreedasyam A."/>
            <person name="Maumus F."/>
            <person name="Tiley G.P."/>
            <person name="Fernandez-Pozo N."/>
            <person name="Barry K."/>
            <person name="Chen C."/>
            <person name="Wang M."/>
            <person name="Lipzen A."/>
            <person name="Daum C."/>
            <person name="Saski C.A."/>
            <person name="Payton A.C."/>
            <person name="Mcbreen J.C."/>
            <person name="Conrad R.E."/>
            <person name="Kollar L.M."/>
            <person name="Olsson S."/>
            <person name="Huttunen S."/>
            <person name="Landis J.B."/>
            <person name="Wickett N.J."/>
            <person name="Johnson M.G."/>
            <person name="Rensing S.A."/>
            <person name="Grimwood J."/>
            <person name="Schmutz J."/>
            <person name="Mcdaniel S.F."/>
        </authorList>
    </citation>
    <scope>NUCLEOTIDE SEQUENCE [LARGE SCALE GENOMIC DNA]</scope>
    <source>
        <strain evidence="2 3">R40</strain>
    </source>
</reference>
<dbReference type="Proteomes" id="UP000822688">
    <property type="component" value="Chromosome 6"/>
</dbReference>
<keyword evidence="3" id="KW-1185">Reference proteome</keyword>
<dbReference type="AlphaFoldDB" id="A0A8T0HG18"/>
<protein>
    <submittedName>
        <fullName evidence="2">Uncharacterized protein</fullName>
    </submittedName>
</protein>
<organism evidence="2 3">
    <name type="scientific">Ceratodon purpureus</name>
    <name type="common">Fire moss</name>
    <name type="synonym">Dicranum purpureum</name>
    <dbReference type="NCBI Taxonomy" id="3225"/>
    <lineage>
        <taxon>Eukaryota</taxon>
        <taxon>Viridiplantae</taxon>
        <taxon>Streptophyta</taxon>
        <taxon>Embryophyta</taxon>
        <taxon>Bryophyta</taxon>
        <taxon>Bryophytina</taxon>
        <taxon>Bryopsida</taxon>
        <taxon>Dicranidae</taxon>
        <taxon>Pseudoditrichales</taxon>
        <taxon>Ditrichaceae</taxon>
        <taxon>Ceratodon</taxon>
    </lineage>
</organism>
<name>A0A8T0HG18_CERPU</name>
<evidence type="ECO:0000313" key="2">
    <source>
        <dbReference type="EMBL" id="KAG0569577.1"/>
    </source>
</evidence>
<sequence>MRPPCFLLSAASYPRRRHANSYPRASSLLSSRDAPSRARRELAFSPSRRPVDVAATSDLPRVGSAELAE</sequence>
<accession>A0A8T0HG18</accession>
<gene>
    <name evidence="2" type="ORF">KC19_6G100300</name>
</gene>
<feature type="region of interest" description="Disordered" evidence="1">
    <location>
        <begin position="19"/>
        <end position="45"/>
    </location>
</feature>